<feature type="binding site" evidence="10">
    <location>
        <position position="277"/>
    </location>
    <ligand>
        <name>substrate</name>
    </ligand>
</feature>
<dbReference type="EMBL" id="JNAJ01000004">
    <property type="protein sequence ID" value="KGF93046.1"/>
    <property type="molecule type" value="Genomic_DNA"/>
</dbReference>
<dbReference type="FunFam" id="1.20.5.100:FF:000001">
    <property type="entry name" value="UDP-glucose 6-dehydrogenase"/>
    <property type="match status" value="1"/>
</dbReference>
<feature type="binding site" evidence="10">
    <location>
        <begin position="269"/>
        <end position="273"/>
    </location>
    <ligand>
        <name>substrate</name>
    </ligand>
</feature>
<reference evidence="14" key="1">
    <citation type="journal article" date="2014" name="Sci. Data">
        <title>Genomes of diverse isolates of the marine cyanobacterium Prochlorococcus.</title>
        <authorList>
            <person name="Biller S."/>
            <person name="Berube P."/>
            <person name="Thompson J."/>
            <person name="Kelly L."/>
            <person name="Roggensack S."/>
            <person name="Awad L."/>
            <person name="Roache-Johnson K."/>
            <person name="Ding H."/>
            <person name="Giovannoni S.J."/>
            <person name="Moore L.R."/>
            <person name="Chisholm S.W."/>
        </authorList>
    </citation>
    <scope>NUCLEOTIDE SEQUENCE [LARGE SCALE GENOMIC DNA]</scope>
</reference>
<dbReference type="InterPro" id="IPR017476">
    <property type="entry name" value="UDP-Glc/GDP-Man"/>
</dbReference>
<accession>A0A0A1ZWX6</accession>
<protein>
    <recommendedName>
        <fullName evidence="3 8">UDP-glucose 6-dehydrogenase</fullName>
        <ecNumber evidence="3 8">1.1.1.22</ecNumber>
    </recommendedName>
</protein>
<feature type="binding site" evidence="10">
    <location>
        <position position="224"/>
    </location>
    <ligand>
        <name>substrate</name>
    </ligand>
</feature>
<dbReference type="InterPro" id="IPR036291">
    <property type="entry name" value="NAD(P)-bd_dom_sf"/>
</dbReference>
<dbReference type="EC" id="1.1.1.22" evidence="3 8"/>
<dbReference type="FunFam" id="3.40.50.720:FF:000193">
    <property type="entry name" value="UDP-glucose 6-dehydrogenase"/>
    <property type="match status" value="1"/>
</dbReference>
<comment type="pathway">
    <text evidence="1">Nucleotide-sugar biosynthesis; UDP-alpha-D-glucuronate biosynthesis; UDP-alpha-D-glucuronate from UDP-alpha-D-glucose: step 1/1.</text>
</comment>
<dbReference type="GO" id="GO:0051287">
    <property type="term" value="F:NAD binding"/>
    <property type="evidence" value="ECO:0007669"/>
    <property type="project" value="InterPro"/>
</dbReference>
<dbReference type="PANTHER" id="PTHR11374">
    <property type="entry name" value="UDP-GLUCOSE DEHYDROGENASE/UDP-MANNAC DEHYDROGENASE"/>
    <property type="match status" value="1"/>
</dbReference>
<gene>
    <name evidence="13" type="ORF">EU93_0221</name>
</gene>
<evidence type="ECO:0000256" key="3">
    <source>
        <dbReference type="ARBA" id="ARBA00012954"/>
    </source>
</evidence>
<proteinExistence type="inferred from homology"/>
<dbReference type="Pfam" id="PF03721">
    <property type="entry name" value="UDPG_MGDP_dh_N"/>
    <property type="match status" value="1"/>
</dbReference>
<feature type="binding site" evidence="11">
    <location>
        <position position="140"/>
    </location>
    <ligand>
        <name>NAD(+)</name>
        <dbReference type="ChEBI" id="CHEBI:57540"/>
    </ligand>
</feature>
<dbReference type="FunFam" id="3.40.50.720:FF:000032">
    <property type="entry name" value="UDP-glucose 6-dehydrogenase"/>
    <property type="match status" value="1"/>
</dbReference>
<sequence length="477" mass="53557">MGKFVPPKDIKRICCIGAGYVGGPSMAVIADNCPNIKVTVVDINKERIQSWNSENFEDLPVFEPGLKELIKKNRGKNLFFSNNVKKEIESSDMIFLCVNTPTKIKGIGSGKASDLKWLEICANEISNHAKNNTIIVEKSTVPVKTAEILEEILSESNSGNNFSVLSNPEFLAEGTAINDLLNPDRILIGGKDKNSIEILSKIYMNWVSPEKIIKTNIWSSELSKLSANAFLAQRISSINSISAICEETGADINEVSKSIGADSRIGSRFLQSGPGFGGSCFKKDILNLIYLCDFFKLPQISNYWESVLKINDWQKRRISKIIVEKLFGTVSEKKIAILGFAFKADTNDTRESPSISICQDLLEEGAKLFIHDPKVKSEQINFILNESLLNCDTKFDGTWEYSQDIDNVIKDAHAIIILTEWEEYSKIKWIDKEGLLKKPLWIFDTRSIIDIEEINKTKIKLWRLGSKTINLNSSQKN</sequence>
<feature type="domain" description="UDP-glucose/GDP-mannose dehydrogenase C-terminal" evidence="12">
    <location>
        <begin position="336"/>
        <end position="451"/>
    </location>
</feature>
<feature type="binding site" evidence="11">
    <location>
        <position position="47"/>
    </location>
    <ligand>
        <name>NAD(+)</name>
        <dbReference type="ChEBI" id="CHEBI:57540"/>
    </ligand>
</feature>
<keyword evidence="5 8" id="KW-0520">NAD</keyword>
<evidence type="ECO:0000256" key="10">
    <source>
        <dbReference type="PIRSR" id="PIRSR500134-2"/>
    </source>
</evidence>
<feature type="binding site" evidence="11">
    <location>
        <position position="283"/>
    </location>
    <ligand>
        <name>NAD(+)</name>
        <dbReference type="ChEBI" id="CHEBI:57540"/>
    </ligand>
</feature>
<dbReference type="InterPro" id="IPR001732">
    <property type="entry name" value="UDP-Glc/GDP-Man_DH_N"/>
</dbReference>
<feature type="binding site" evidence="11">
    <location>
        <position position="350"/>
    </location>
    <ligand>
        <name>NAD(+)</name>
        <dbReference type="ChEBI" id="CHEBI:57540"/>
    </ligand>
</feature>
<evidence type="ECO:0000256" key="5">
    <source>
        <dbReference type="ARBA" id="ARBA00023027"/>
    </source>
</evidence>
<feature type="binding site" evidence="11">
    <location>
        <position position="42"/>
    </location>
    <ligand>
        <name>NAD(+)</name>
        <dbReference type="ChEBI" id="CHEBI:57540"/>
    </ligand>
</feature>
<dbReference type="Pfam" id="PF00984">
    <property type="entry name" value="UDPG_MGDP_dh"/>
    <property type="match status" value="1"/>
</dbReference>
<name>A0A0A1ZWX6_PROMR</name>
<dbReference type="GO" id="GO:0006065">
    <property type="term" value="P:UDP-glucuronate biosynthetic process"/>
    <property type="evidence" value="ECO:0007669"/>
    <property type="project" value="UniProtKB-UniPathway"/>
</dbReference>
<feature type="binding site" evidence="10">
    <location>
        <begin position="170"/>
        <end position="173"/>
    </location>
    <ligand>
        <name>substrate</name>
    </ligand>
</feature>
<dbReference type="InterPro" id="IPR028356">
    <property type="entry name" value="UDPglc_DH_euk"/>
</dbReference>
<comment type="caution">
    <text evidence="13">The sequence shown here is derived from an EMBL/GenBank/DDBJ whole genome shotgun (WGS) entry which is preliminary data.</text>
</comment>
<organism evidence="13 14">
    <name type="scientific">Prochlorococcus marinus str. MIT 9116</name>
    <dbReference type="NCBI Taxonomy" id="167544"/>
    <lineage>
        <taxon>Bacteria</taxon>
        <taxon>Bacillati</taxon>
        <taxon>Cyanobacteriota</taxon>
        <taxon>Cyanophyceae</taxon>
        <taxon>Synechococcales</taxon>
        <taxon>Prochlorococcaceae</taxon>
        <taxon>Prochlorococcus</taxon>
    </lineage>
</organism>
<evidence type="ECO:0000256" key="2">
    <source>
        <dbReference type="ARBA" id="ARBA00006601"/>
    </source>
</evidence>
<dbReference type="PIRSF" id="PIRSF000124">
    <property type="entry name" value="UDPglc_GDPman_dh"/>
    <property type="match status" value="1"/>
</dbReference>
<dbReference type="InterPro" id="IPR028357">
    <property type="entry name" value="UDPglc_DH_bac"/>
</dbReference>
<evidence type="ECO:0000256" key="7">
    <source>
        <dbReference type="ARBA" id="ARBA00053241"/>
    </source>
</evidence>
<dbReference type="Gene3D" id="3.40.50.720">
    <property type="entry name" value="NAD(P)-binding Rossmann-like Domain"/>
    <property type="match status" value="2"/>
</dbReference>
<evidence type="ECO:0000256" key="1">
    <source>
        <dbReference type="ARBA" id="ARBA00004701"/>
    </source>
</evidence>
<keyword evidence="4 8" id="KW-0560">Oxidoreductase</keyword>
<dbReference type="InterPro" id="IPR036220">
    <property type="entry name" value="UDP-Glc/GDP-Man_DH_C_sf"/>
</dbReference>
<dbReference type="SUPFAM" id="SSF52413">
    <property type="entry name" value="UDP-glucose/GDP-mannose dehydrogenase C-terminal domain"/>
    <property type="match status" value="1"/>
</dbReference>
<dbReference type="OrthoDB" id="9803238at2"/>
<dbReference type="AlphaFoldDB" id="A0A0A1ZWX6"/>
<comment type="function">
    <text evidence="7">Catalyzes the conversion of UDP-glucose into UDP-glucuronate, one of the precursors of teichuronic acid.</text>
</comment>
<feature type="active site" description="Nucleophile" evidence="9">
    <location>
        <position position="280"/>
    </location>
</feature>
<dbReference type="GO" id="GO:0000271">
    <property type="term" value="P:polysaccharide biosynthetic process"/>
    <property type="evidence" value="ECO:0007669"/>
    <property type="project" value="InterPro"/>
</dbReference>
<dbReference type="PIRSF" id="PIRSF500134">
    <property type="entry name" value="UDPglc_DH_bac"/>
    <property type="match status" value="1"/>
</dbReference>
<dbReference type="SMART" id="SM00984">
    <property type="entry name" value="UDPG_MGDP_dh_C"/>
    <property type="match status" value="1"/>
</dbReference>
<evidence type="ECO:0000259" key="12">
    <source>
        <dbReference type="SMART" id="SM00984"/>
    </source>
</evidence>
<feature type="binding site" evidence="11">
    <location>
        <position position="173"/>
    </location>
    <ligand>
        <name>NAD(+)</name>
        <dbReference type="ChEBI" id="CHEBI:57540"/>
    </ligand>
</feature>
<dbReference type="SUPFAM" id="SSF51735">
    <property type="entry name" value="NAD(P)-binding Rossmann-fold domains"/>
    <property type="match status" value="1"/>
</dbReference>
<comment type="catalytic activity">
    <reaction evidence="6 8">
        <text>UDP-alpha-D-glucose + 2 NAD(+) + H2O = UDP-alpha-D-glucuronate + 2 NADH + 3 H(+)</text>
        <dbReference type="Rhea" id="RHEA:23596"/>
        <dbReference type="ChEBI" id="CHEBI:15377"/>
        <dbReference type="ChEBI" id="CHEBI:15378"/>
        <dbReference type="ChEBI" id="CHEBI:57540"/>
        <dbReference type="ChEBI" id="CHEBI:57945"/>
        <dbReference type="ChEBI" id="CHEBI:58052"/>
        <dbReference type="ChEBI" id="CHEBI:58885"/>
        <dbReference type="EC" id="1.1.1.22"/>
    </reaction>
</comment>
<dbReference type="SUPFAM" id="SSF48179">
    <property type="entry name" value="6-phosphogluconate dehydrogenase C-terminal domain-like"/>
    <property type="match status" value="1"/>
</dbReference>
<evidence type="ECO:0000256" key="4">
    <source>
        <dbReference type="ARBA" id="ARBA00023002"/>
    </source>
</evidence>
<dbReference type="RefSeq" id="WP_032512982.1">
    <property type="nucleotide sequence ID" value="NZ_JNAJ01000004.1"/>
</dbReference>
<evidence type="ECO:0000313" key="13">
    <source>
        <dbReference type="EMBL" id="KGF93046.1"/>
    </source>
</evidence>
<comment type="similarity">
    <text evidence="2 8">Belongs to the UDP-glucose/GDP-mannose dehydrogenase family.</text>
</comment>
<evidence type="ECO:0000256" key="8">
    <source>
        <dbReference type="PIRNR" id="PIRNR000124"/>
    </source>
</evidence>
<dbReference type="GO" id="GO:0003979">
    <property type="term" value="F:UDP-glucose 6-dehydrogenase activity"/>
    <property type="evidence" value="ECO:0007669"/>
    <property type="project" value="UniProtKB-EC"/>
</dbReference>
<dbReference type="Pfam" id="PF03720">
    <property type="entry name" value="UDPG_MGDP_dh_C"/>
    <property type="match status" value="1"/>
</dbReference>
<feature type="binding site" evidence="11">
    <location>
        <position position="100"/>
    </location>
    <ligand>
        <name>NAD(+)</name>
        <dbReference type="ChEBI" id="CHEBI:57540"/>
    </ligand>
</feature>
<feature type="binding site" evidence="10">
    <location>
        <position position="343"/>
    </location>
    <ligand>
        <name>substrate</name>
    </ligand>
</feature>
<evidence type="ECO:0000313" key="14">
    <source>
        <dbReference type="Proteomes" id="UP000030491"/>
    </source>
</evidence>
<dbReference type="Proteomes" id="UP000030491">
    <property type="component" value="Unassembled WGS sequence"/>
</dbReference>
<dbReference type="InterPro" id="IPR014026">
    <property type="entry name" value="UDP-Glc/GDP-Man_DH_dimer"/>
</dbReference>
<dbReference type="PANTHER" id="PTHR11374:SF3">
    <property type="entry name" value="UDP-GLUCOSE 6-DEHYDROGENASE"/>
    <property type="match status" value="1"/>
</dbReference>
<evidence type="ECO:0000256" key="9">
    <source>
        <dbReference type="PIRSR" id="PIRSR500134-1"/>
    </source>
</evidence>
<evidence type="ECO:0000256" key="11">
    <source>
        <dbReference type="PIRSR" id="PIRSR500134-3"/>
    </source>
</evidence>
<dbReference type="UniPathway" id="UPA00038">
    <property type="reaction ID" value="UER00491"/>
</dbReference>
<evidence type="ECO:0000256" key="6">
    <source>
        <dbReference type="ARBA" id="ARBA00047473"/>
    </source>
</evidence>
<dbReference type="Gene3D" id="1.20.5.100">
    <property type="entry name" value="Cytochrome c1, transmembrane anchor, C-terminal"/>
    <property type="match status" value="1"/>
</dbReference>
<dbReference type="InterPro" id="IPR014027">
    <property type="entry name" value="UDP-Glc/GDP-Man_DH_C"/>
</dbReference>
<dbReference type="InterPro" id="IPR008927">
    <property type="entry name" value="6-PGluconate_DH-like_C_sf"/>
</dbReference>
<dbReference type="NCBIfam" id="TIGR03026">
    <property type="entry name" value="NDP-sugDHase"/>
    <property type="match status" value="1"/>
</dbReference>